<evidence type="ECO:0000313" key="2">
    <source>
        <dbReference type="Proteomes" id="UP000193778"/>
    </source>
</evidence>
<accession>A0A1X7ACZ4</accession>
<keyword evidence="2" id="KW-1185">Reference proteome</keyword>
<evidence type="ECO:0000313" key="1">
    <source>
        <dbReference type="EMBL" id="SLN76327.1"/>
    </source>
</evidence>
<name>A0A1X7ACZ4_9RHOB</name>
<reference evidence="2" key="1">
    <citation type="submission" date="2017-03" db="EMBL/GenBank/DDBJ databases">
        <authorList>
            <person name="Rodrigo-Torres L."/>
            <person name="Arahal R.D."/>
            <person name="Lucena T."/>
        </authorList>
    </citation>
    <scope>NUCLEOTIDE SEQUENCE [LARGE SCALE GENOMIC DNA]</scope>
    <source>
        <strain evidence="2">CECT 8411</strain>
    </source>
</reference>
<organism evidence="1 2">
    <name type="scientific">Ruegeria meonggei</name>
    <dbReference type="NCBI Taxonomy" id="1446476"/>
    <lineage>
        <taxon>Bacteria</taxon>
        <taxon>Pseudomonadati</taxon>
        <taxon>Pseudomonadota</taxon>
        <taxon>Alphaproteobacteria</taxon>
        <taxon>Rhodobacterales</taxon>
        <taxon>Roseobacteraceae</taxon>
        <taxon>Ruegeria</taxon>
    </lineage>
</organism>
<sequence length="125" mass="14400">MGVFINRKIMNDAPLPTFTIRQNDLAILTAENRIGDYPVAVRTAREVVSGGFANQSAHPNTWTVYFFVDGQWALVESTRGLRREWSSLDRIEKWLRSCGFRFFWVRNDIDFVEPLTEDATEEAAL</sequence>
<dbReference type="Proteomes" id="UP000193778">
    <property type="component" value="Unassembled WGS sequence"/>
</dbReference>
<dbReference type="EMBL" id="FWFP01000018">
    <property type="protein sequence ID" value="SLN76327.1"/>
    <property type="molecule type" value="Genomic_DNA"/>
</dbReference>
<protein>
    <submittedName>
        <fullName evidence="1">Uncharacterized protein</fullName>
    </submittedName>
</protein>
<proteinExistence type="predicted"/>
<gene>
    <name evidence="1" type="ORF">RUM8411_04382</name>
</gene>
<dbReference type="AlphaFoldDB" id="A0A1X7ACZ4"/>